<evidence type="ECO:0000313" key="2">
    <source>
        <dbReference type="Proteomes" id="UP000266841"/>
    </source>
</evidence>
<keyword evidence="2" id="KW-1185">Reference proteome</keyword>
<evidence type="ECO:0000313" key="1">
    <source>
        <dbReference type="EMBL" id="EJK65608.1"/>
    </source>
</evidence>
<gene>
    <name evidence="1" type="ORF">THAOC_13516</name>
</gene>
<dbReference type="AlphaFoldDB" id="K0SHH4"/>
<protein>
    <submittedName>
        <fullName evidence="1">Uncharacterized protein</fullName>
    </submittedName>
</protein>
<dbReference type="EMBL" id="AGNL01015641">
    <property type="protein sequence ID" value="EJK65608.1"/>
    <property type="molecule type" value="Genomic_DNA"/>
</dbReference>
<proteinExistence type="predicted"/>
<name>K0SHH4_THAOC</name>
<comment type="caution">
    <text evidence="1">The sequence shown here is derived from an EMBL/GenBank/DDBJ whole genome shotgun (WGS) entry which is preliminary data.</text>
</comment>
<reference evidence="1 2" key="1">
    <citation type="journal article" date="2012" name="Genome Biol.">
        <title>Genome and low-iron response of an oceanic diatom adapted to chronic iron limitation.</title>
        <authorList>
            <person name="Lommer M."/>
            <person name="Specht M."/>
            <person name="Roy A.S."/>
            <person name="Kraemer L."/>
            <person name="Andreson R."/>
            <person name="Gutowska M.A."/>
            <person name="Wolf J."/>
            <person name="Bergner S.V."/>
            <person name="Schilhabel M.B."/>
            <person name="Klostermeier U.C."/>
            <person name="Beiko R.G."/>
            <person name="Rosenstiel P."/>
            <person name="Hippler M."/>
            <person name="Laroche J."/>
        </authorList>
    </citation>
    <scope>NUCLEOTIDE SEQUENCE [LARGE SCALE GENOMIC DNA]</scope>
    <source>
        <strain evidence="1 2">CCMP1005</strain>
    </source>
</reference>
<sequence length="134" mass="14154">MVLSSTMLPNILVPSRSADLPCFPSTIGGLSPGLNPPTAVQRAADHGNEGNRGRILVSLNSRRGWPGPSSSEAVSPTTFNGSVRYDVLDRPTQFIARKSRMCPASSELISSYADANGSGSYGVFFNVVALDELP</sequence>
<organism evidence="1 2">
    <name type="scientific">Thalassiosira oceanica</name>
    <name type="common">Marine diatom</name>
    <dbReference type="NCBI Taxonomy" id="159749"/>
    <lineage>
        <taxon>Eukaryota</taxon>
        <taxon>Sar</taxon>
        <taxon>Stramenopiles</taxon>
        <taxon>Ochrophyta</taxon>
        <taxon>Bacillariophyta</taxon>
        <taxon>Coscinodiscophyceae</taxon>
        <taxon>Thalassiosirophycidae</taxon>
        <taxon>Thalassiosirales</taxon>
        <taxon>Thalassiosiraceae</taxon>
        <taxon>Thalassiosira</taxon>
    </lineage>
</organism>
<dbReference type="Proteomes" id="UP000266841">
    <property type="component" value="Unassembled WGS sequence"/>
</dbReference>
<accession>K0SHH4</accession>